<protein>
    <submittedName>
        <fullName evidence="1">Uncharacterized protein</fullName>
    </submittedName>
</protein>
<organism evidence="1 2">
    <name type="scientific">Streptomyces incarnatus</name>
    <dbReference type="NCBI Taxonomy" id="665007"/>
    <lineage>
        <taxon>Bacteria</taxon>
        <taxon>Bacillati</taxon>
        <taxon>Actinomycetota</taxon>
        <taxon>Actinomycetes</taxon>
        <taxon>Kitasatosporales</taxon>
        <taxon>Streptomycetaceae</taxon>
        <taxon>Streptomyces</taxon>
    </lineage>
</organism>
<evidence type="ECO:0000313" key="1">
    <source>
        <dbReference type="EMBL" id="AKJ09236.1"/>
    </source>
</evidence>
<dbReference type="Proteomes" id="UP000035366">
    <property type="component" value="Chromosome"/>
</dbReference>
<proteinExistence type="predicted"/>
<sequence>MRAFLPVLIYADEPDVAADADALQDRVGAEAVRHLLAPGVARTVVPRVLLALPGVRNAYGC</sequence>
<keyword evidence="2" id="KW-1185">Reference proteome</keyword>
<evidence type="ECO:0000313" key="2">
    <source>
        <dbReference type="Proteomes" id="UP000035366"/>
    </source>
</evidence>
<reference evidence="1 2" key="1">
    <citation type="journal article" date="2015" name="ISME J.">
        <title>Draft Genome Sequence of Streptomyces incarnatus NRRL8089, which Produces the Nucleoside Antibiotic Sinefungin.</title>
        <authorList>
            <person name="Oshima K."/>
            <person name="Hattori M."/>
            <person name="Shimizu H."/>
            <person name="Fukuda K."/>
            <person name="Nemoto M."/>
            <person name="Inagaki K."/>
            <person name="Tamura T."/>
        </authorList>
    </citation>
    <scope>NUCLEOTIDE SEQUENCE [LARGE SCALE GENOMIC DNA]</scope>
    <source>
        <strain evidence="1 2">NRRL 8089</strain>
    </source>
</reference>
<gene>
    <name evidence="1" type="ORF">ABB07_04135</name>
</gene>
<name>A0ABN4G6H0_9ACTN</name>
<dbReference type="EMBL" id="CP011497">
    <property type="protein sequence ID" value="AKJ09236.1"/>
    <property type="molecule type" value="Genomic_DNA"/>
</dbReference>
<accession>A0ABN4G6H0</accession>